<dbReference type="SUPFAM" id="SSF48264">
    <property type="entry name" value="Cytochrome P450"/>
    <property type="match status" value="1"/>
</dbReference>
<keyword evidence="4" id="KW-0408">Iron</keyword>
<protein>
    <submittedName>
        <fullName evidence="6">Cytochrome P450</fullName>
    </submittedName>
</protein>
<accession>A0A2U1P609</accession>
<dbReference type="PANTHER" id="PTHR47955">
    <property type="entry name" value="CYTOCHROME P450 FAMILY 71 PROTEIN"/>
    <property type="match status" value="1"/>
</dbReference>
<keyword evidence="7" id="KW-1185">Reference proteome</keyword>
<evidence type="ECO:0000313" key="7">
    <source>
        <dbReference type="Proteomes" id="UP000245207"/>
    </source>
</evidence>
<dbReference type="InterPro" id="IPR036396">
    <property type="entry name" value="Cyt_P450_sf"/>
</dbReference>
<dbReference type="GO" id="GO:0005506">
    <property type="term" value="F:iron ion binding"/>
    <property type="evidence" value="ECO:0007669"/>
    <property type="project" value="InterPro"/>
</dbReference>
<organism evidence="6 7">
    <name type="scientific">Artemisia annua</name>
    <name type="common">Sweet wormwood</name>
    <dbReference type="NCBI Taxonomy" id="35608"/>
    <lineage>
        <taxon>Eukaryota</taxon>
        <taxon>Viridiplantae</taxon>
        <taxon>Streptophyta</taxon>
        <taxon>Embryophyta</taxon>
        <taxon>Tracheophyta</taxon>
        <taxon>Spermatophyta</taxon>
        <taxon>Magnoliopsida</taxon>
        <taxon>eudicotyledons</taxon>
        <taxon>Gunneridae</taxon>
        <taxon>Pentapetalae</taxon>
        <taxon>asterids</taxon>
        <taxon>campanulids</taxon>
        <taxon>Asterales</taxon>
        <taxon>Asteraceae</taxon>
        <taxon>Asteroideae</taxon>
        <taxon>Anthemideae</taxon>
        <taxon>Artemisiinae</taxon>
        <taxon>Artemisia</taxon>
    </lineage>
</organism>
<proteinExistence type="inferred from homology"/>
<evidence type="ECO:0000256" key="4">
    <source>
        <dbReference type="ARBA" id="ARBA00023004"/>
    </source>
</evidence>
<dbReference type="Proteomes" id="UP000245207">
    <property type="component" value="Unassembled WGS sequence"/>
</dbReference>
<keyword evidence="5" id="KW-0503">Monooxygenase</keyword>
<dbReference type="Gene3D" id="1.10.630.10">
    <property type="entry name" value="Cytochrome P450"/>
    <property type="match status" value="1"/>
</dbReference>
<evidence type="ECO:0000313" key="6">
    <source>
        <dbReference type="EMBL" id="PWA81204.1"/>
    </source>
</evidence>
<evidence type="ECO:0000256" key="3">
    <source>
        <dbReference type="ARBA" id="ARBA00022723"/>
    </source>
</evidence>
<name>A0A2U1P609_ARTAN</name>
<evidence type="ECO:0000256" key="1">
    <source>
        <dbReference type="ARBA" id="ARBA00010617"/>
    </source>
</evidence>
<dbReference type="OrthoDB" id="2789670at2759"/>
<gene>
    <name evidence="6" type="ORF">CTI12_AA188460</name>
</gene>
<keyword evidence="3" id="KW-0479">Metal-binding</keyword>
<dbReference type="InterPro" id="IPR001128">
    <property type="entry name" value="Cyt_P450"/>
</dbReference>
<dbReference type="GO" id="GO:0051762">
    <property type="term" value="P:sesquiterpene biosynthetic process"/>
    <property type="evidence" value="ECO:0007669"/>
    <property type="project" value="UniProtKB-ARBA"/>
</dbReference>
<dbReference type="GO" id="GO:0020037">
    <property type="term" value="F:heme binding"/>
    <property type="evidence" value="ECO:0007669"/>
    <property type="project" value="InterPro"/>
</dbReference>
<dbReference type="EMBL" id="PKPP01001618">
    <property type="protein sequence ID" value="PWA81204.1"/>
    <property type="molecule type" value="Genomic_DNA"/>
</dbReference>
<dbReference type="GO" id="GO:0016705">
    <property type="term" value="F:oxidoreductase activity, acting on paired donors, with incorporation or reduction of molecular oxygen"/>
    <property type="evidence" value="ECO:0007669"/>
    <property type="project" value="InterPro"/>
</dbReference>
<dbReference type="GO" id="GO:0004497">
    <property type="term" value="F:monooxygenase activity"/>
    <property type="evidence" value="ECO:0007669"/>
    <property type="project" value="UniProtKB-KW"/>
</dbReference>
<dbReference type="Pfam" id="PF00067">
    <property type="entry name" value="p450"/>
    <property type="match status" value="1"/>
</dbReference>
<dbReference type="AlphaFoldDB" id="A0A2U1P609"/>
<evidence type="ECO:0000256" key="5">
    <source>
        <dbReference type="ARBA" id="ARBA00023033"/>
    </source>
</evidence>
<reference evidence="6 7" key="1">
    <citation type="journal article" date="2018" name="Mol. Plant">
        <title>The genome of Artemisia annua provides insight into the evolution of Asteraceae family and artemisinin biosynthesis.</title>
        <authorList>
            <person name="Shen Q."/>
            <person name="Zhang L."/>
            <person name="Liao Z."/>
            <person name="Wang S."/>
            <person name="Yan T."/>
            <person name="Shi P."/>
            <person name="Liu M."/>
            <person name="Fu X."/>
            <person name="Pan Q."/>
            <person name="Wang Y."/>
            <person name="Lv Z."/>
            <person name="Lu X."/>
            <person name="Zhang F."/>
            <person name="Jiang W."/>
            <person name="Ma Y."/>
            <person name="Chen M."/>
            <person name="Hao X."/>
            <person name="Li L."/>
            <person name="Tang Y."/>
            <person name="Lv G."/>
            <person name="Zhou Y."/>
            <person name="Sun X."/>
            <person name="Brodelius P.E."/>
            <person name="Rose J.K.C."/>
            <person name="Tang K."/>
        </authorList>
    </citation>
    <scope>NUCLEOTIDE SEQUENCE [LARGE SCALE GENOMIC DNA]</scope>
    <source>
        <strain evidence="7">cv. Huhao1</strain>
        <tissue evidence="6">Leaf</tissue>
    </source>
</reference>
<dbReference type="SMR" id="A0A2U1P609"/>
<sequence>MSWSSKKGASLICRNVNPRFEIVDFLLKLLDLARNFSGGLAAHANSLLQEKLASQFLQLATYIYNQCETNVAVTGGVVNVRIIVQQHSSNIIRKIMFGSRYLCKERVHGGFGNEDIEFVDSLLKIAANVYAFCLTDYLPWLRWITDFDGHEKNIRNALHTARKYINPLTDERIQQWKDGVRMKEDDLLDVFVNLKDPRLTADNIKAQILDLFLATFDNTPNSIECC</sequence>
<comment type="caution">
    <text evidence="6">The sequence shown here is derived from an EMBL/GenBank/DDBJ whole genome shotgun (WGS) entry which is preliminary data.</text>
</comment>
<evidence type="ECO:0000256" key="2">
    <source>
        <dbReference type="ARBA" id="ARBA00022617"/>
    </source>
</evidence>
<dbReference type="STRING" id="35608.A0A2U1P609"/>
<keyword evidence="5" id="KW-0560">Oxidoreductase</keyword>
<comment type="similarity">
    <text evidence="1">Belongs to the cytochrome P450 family.</text>
</comment>
<keyword evidence="2" id="KW-0349">Heme</keyword>